<keyword evidence="3" id="KW-1185">Reference proteome</keyword>
<accession>A0ABT6G5D8</accession>
<keyword evidence="1" id="KW-0732">Signal</keyword>
<dbReference type="InterPro" id="IPR032301">
    <property type="entry name" value="DUF4844"/>
</dbReference>
<evidence type="ECO:0000256" key="1">
    <source>
        <dbReference type="SAM" id="SignalP"/>
    </source>
</evidence>
<dbReference type="Pfam" id="PF16133">
    <property type="entry name" value="DUF4844"/>
    <property type="match status" value="1"/>
</dbReference>
<organism evidence="2 3">
    <name type="scientific">Winogradskyella marincola</name>
    <dbReference type="NCBI Taxonomy" id="3037795"/>
    <lineage>
        <taxon>Bacteria</taxon>
        <taxon>Pseudomonadati</taxon>
        <taxon>Bacteroidota</taxon>
        <taxon>Flavobacteriia</taxon>
        <taxon>Flavobacteriales</taxon>
        <taxon>Flavobacteriaceae</taxon>
        <taxon>Winogradskyella</taxon>
    </lineage>
</organism>
<name>A0ABT6G5D8_9FLAO</name>
<sequence>MKVQILSLLFIFSLTHSFAQKNSEMITPENANELFKEFIAKEKFIKEGTYPGISDEKLKPTLTEKINSVAKDFQKVSESKKPKKENYLNVIKSGLAKFPEIELGYDSEDRERICSYFEELMDIVNLESSNGLLNKFYYGFNPNN</sequence>
<dbReference type="InterPro" id="IPR038360">
    <property type="entry name" value="DUF4844_sf"/>
</dbReference>
<evidence type="ECO:0000313" key="3">
    <source>
        <dbReference type="Proteomes" id="UP001529085"/>
    </source>
</evidence>
<dbReference type="Gene3D" id="1.20.1480.40">
    <property type="entry name" value="Uncharacterised protein PF16133, DUF4844"/>
    <property type="match status" value="1"/>
</dbReference>
<proteinExistence type="predicted"/>
<comment type="caution">
    <text evidence="2">The sequence shown here is derived from an EMBL/GenBank/DDBJ whole genome shotgun (WGS) entry which is preliminary data.</text>
</comment>
<protein>
    <submittedName>
        <fullName evidence="2">DUF4844 domain-containing protein</fullName>
    </submittedName>
</protein>
<dbReference type="Proteomes" id="UP001529085">
    <property type="component" value="Unassembled WGS sequence"/>
</dbReference>
<gene>
    <name evidence="2" type="ORF">P7122_15255</name>
</gene>
<feature type="signal peptide" evidence="1">
    <location>
        <begin position="1"/>
        <end position="19"/>
    </location>
</feature>
<dbReference type="EMBL" id="JARSBN010000011">
    <property type="protein sequence ID" value="MDG4717244.1"/>
    <property type="molecule type" value="Genomic_DNA"/>
</dbReference>
<evidence type="ECO:0000313" key="2">
    <source>
        <dbReference type="EMBL" id="MDG4717244.1"/>
    </source>
</evidence>
<reference evidence="2 3" key="1">
    <citation type="submission" date="2023-03" db="EMBL/GenBank/DDBJ databases">
        <title>Strain YYF002 represents a novel species in the genus Winogradskyella isolated from seawater.</title>
        <authorList>
            <person name="Fu Z.-Y."/>
        </authorList>
    </citation>
    <scope>NUCLEOTIDE SEQUENCE [LARGE SCALE GENOMIC DNA]</scope>
    <source>
        <strain evidence="2 3">YYF002</strain>
    </source>
</reference>
<feature type="chain" id="PRO_5045054205" evidence="1">
    <location>
        <begin position="20"/>
        <end position="144"/>
    </location>
</feature>